<keyword evidence="1" id="KW-1133">Transmembrane helix</keyword>
<evidence type="ECO:0000313" key="2">
    <source>
        <dbReference type="EMBL" id="MBP2070886.1"/>
    </source>
</evidence>
<comment type="caution">
    <text evidence="2">The sequence shown here is derived from an EMBL/GenBank/DDBJ whole genome shotgun (WGS) entry which is preliminary data.</text>
</comment>
<keyword evidence="1" id="KW-0472">Membrane</keyword>
<dbReference type="EMBL" id="JAGGLT010000002">
    <property type="protein sequence ID" value="MBP2070886.1"/>
    <property type="molecule type" value="Genomic_DNA"/>
</dbReference>
<keyword evidence="3" id="KW-1185">Reference proteome</keyword>
<organism evidence="2 3">
    <name type="scientific">Thermoanaerobacterium butyriciformans</name>
    <dbReference type="NCBI Taxonomy" id="1702242"/>
    <lineage>
        <taxon>Bacteria</taxon>
        <taxon>Bacillati</taxon>
        <taxon>Bacillota</taxon>
        <taxon>Clostridia</taxon>
        <taxon>Thermoanaerobacterales</taxon>
        <taxon>Thermoanaerobacteraceae</taxon>
        <taxon>Thermoanaerobacterium</taxon>
    </lineage>
</organism>
<name>A0ABS4NB55_9THEO</name>
<protein>
    <submittedName>
        <fullName evidence="2">Uncharacterized protein (UPF0333 family)</fullName>
    </submittedName>
</protein>
<feature type="transmembrane region" description="Helical" evidence="1">
    <location>
        <begin position="6"/>
        <end position="26"/>
    </location>
</feature>
<sequence length="142" mass="15502">MDAFSLAILLGWLVFSIALIISVATIDAPCVDMASPFVFCMFLLVIILAIIFWHTDKVQTETTHQAIQSAGYAKILNVQSNNDDTLTLTVNANGQLVNINTNRTKIDGNVNSLVGSYIKYDPITETYIITEPKKAATIPLAP</sequence>
<accession>A0ABS4NB55</accession>
<proteinExistence type="predicted"/>
<dbReference type="Proteomes" id="UP001166402">
    <property type="component" value="Unassembled WGS sequence"/>
</dbReference>
<evidence type="ECO:0000313" key="3">
    <source>
        <dbReference type="Proteomes" id="UP001166402"/>
    </source>
</evidence>
<feature type="transmembrane region" description="Helical" evidence="1">
    <location>
        <begin position="33"/>
        <end position="53"/>
    </location>
</feature>
<keyword evidence="1" id="KW-0812">Transmembrane</keyword>
<reference evidence="2" key="1">
    <citation type="submission" date="2021-03" db="EMBL/GenBank/DDBJ databases">
        <title>Genomic Encyclopedia of Type Strains, Phase IV (KMG-IV): sequencing the most valuable type-strain genomes for metagenomic binning, comparative biology and taxonomic classification.</title>
        <authorList>
            <person name="Goeker M."/>
        </authorList>
    </citation>
    <scope>NUCLEOTIDE SEQUENCE</scope>
    <source>
        <strain evidence="2">DSM 101588</strain>
    </source>
</reference>
<gene>
    <name evidence="2" type="ORF">J2Z80_000384</name>
</gene>
<dbReference type="RefSeq" id="WP_209452851.1">
    <property type="nucleotide sequence ID" value="NZ_JAGGLT010000002.1"/>
</dbReference>
<evidence type="ECO:0000256" key="1">
    <source>
        <dbReference type="SAM" id="Phobius"/>
    </source>
</evidence>